<proteinExistence type="predicted"/>
<accession>A0A0A9BZZ8</accession>
<reference evidence="2" key="1">
    <citation type="submission" date="2014-09" db="EMBL/GenBank/DDBJ databases">
        <authorList>
            <person name="Magalhaes I.L.F."/>
            <person name="Oliveira U."/>
            <person name="Santos F.R."/>
            <person name="Vidigal T.H.D.A."/>
            <person name="Brescovit A.D."/>
            <person name="Santos A.J."/>
        </authorList>
    </citation>
    <scope>NUCLEOTIDE SEQUENCE</scope>
    <source>
        <tissue evidence="2">Shoot tissue taken approximately 20 cm above the soil surface</tissue>
    </source>
</reference>
<feature type="domain" description="At1g61320/AtMIF1 LRR" evidence="1">
    <location>
        <begin position="119"/>
        <end position="389"/>
    </location>
</feature>
<dbReference type="Pfam" id="PF23622">
    <property type="entry name" value="LRR_At1g61320_AtMIF1"/>
    <property type="match status" value="1"/>
</dbReference>
<dbReference type="InterPro" id="IPR055357">
    <property type="entry name" value="LRR_At1g61320_AtMIF1"/>
</dbReference>
<reference evidence="2" key="2">
    <citation type="journal article" date="2015" name="Data Brief">
        <title>Shoot transcriptome of the giant reed, Arundo donax.</title>
        <authorList>
            <person name="Barrero R.A."/>
            <person name="Guerrero F.D."/>
            <person name="Moolhuijzen P."/>
            <person name="Goolsby J.A."/>
            <person name="Tidwell J."/>
            <person name="Bellgard S.E."/>
            <person name="Bellgard M.I."/>
        </authorList>
    </citation>
    <scope>NUCLEOTIDE SEQUENCE</scope>
    <source>
        <tissue evidence="2">Shoot tissue taken approximately 20 cm above the soil surface</tissue>
    </source>
</reference>
<dbReference type="PANTHER" id="PTHR32153">
    <property type="entry name" value="OJ000223_09.16 PROTEIN"/>
    <property type="match status" value="1"/>
</dbReference>
<dbReference type="InterPro" id="IPR032675">
    <property type="entry name" value="LRR_dom_sf"/>
</dbReference>
<protein>
    <recommendedName>
        <fullName evidence="1">At1g61320/AtMIF1 LRR domain-containing protein</fullName>
    </recommendedName>
</protein>
<evidence type="ECO:0000259" key="1">
    <source>
        <dbReference type="Pfam" id="PF23622"/>
    </source>
</evidence>
<dbReference type="InterPro" id="IPR044997">
    <property type="entry name" value="F-box_plant"/>
</dbReference>
<dbReference type="AlphaFoldDB" id="A0A0A9BZZ8"/>
<sequence>MLNKLVIKVGSFKPKDNGSKITFSDLVRANATLNEAIKSILARRNASQYAIQLLCLQFYLGDESISIGRTVGGTMEIQTVGSAEFAILTKKGRAQCTEDDVLFHGRQLMLFIDACPNTFGGLTCLRLENVRLDESGFPSIFSTCKRLEFLRLNNCDKGMLSFLEVEHPRLGELEMDHCHFEWVHLKWLPKLSTLTFTTWITQQDPLYFGYVPLLQSVSLTNIGLSWHKMLKLSEFLGDATISNLQLNFKSEKIWVQPEGPKLLLPVFQKLRLVNLINISEECDLNWTMFILEGAPSLEEFHITVRDHFCEMLRDEELRKRYAYSEEKKGVDWEGSASGFKHHKLLVLKIFGFRPEDKFVNYVRSVMEAAESLDDIFLFNKLVCERCKHKVPKASRSPWPKKQRFSLRNRIMNGTNSFAVIHFPSSSSH</sequence>
<dbReference type="Gene3D" id="3.80.10.10">
    <property type="entry name" value="Ribonuclease Inhibitor"/>
    <property type="match status" value="1"/>
</dbReference>
<name>A0A0A9BZZ8_ARUDO</name>
<evidence type="ECO:0000313" key="2">
    <source>
        <dbReference type="EMBL" id="JAD64857.1"/>
    </source>
</evidence>
<dbReference type="SUPFAM" id="SSF52047">
    <property type="entry name" value="RNI-like"/>
    <property type="match status" value="1"/>
</dbReference>
<organism evidence="2">
    <name type="scientific">Arundo donax</name>
    <name type="common">Giant reed</name>
    <name type="synonym">Donax arundinaceus</name>
    <dbReference type="NCBI Taxonomy" id="35708"/>
    <lineage>
        <taxon>Eukaryota</taxon>
        <taxon>Viridiplantae</taxon>
        <taxon>Streptophyta</taxon>
        <taxon>Embryophyta</taxon>
        <taxon>Tracheophyta</taxon>
        <taxon>Spermatophyta</taxon>
        <taxon>Magnoliopsida</taxon>
        <taxon>Liliopsida</taxon>
        <taxon>Poales</taxon>
        <taxon>Poaceae</taxon>
        <taxon>PACMAD clade</taxon>
        <taxon>Arundinoideae</taxon>
        <taxon>Arundineae</taxon>
        <taxon>Arundo</taxon>
    </lineage>
</organism>
<dbReference type="EMBL" id="GBRH01233038">
    <property type="protein sequence ID" value="JAD64857.1"/>
    <property type="molecule type" value="Transcribed_RNA"/>
</dbReference>